<dbReference type="EMBL" id="JBHTLP010000011">
    <property type="protein sequence ID" value="MFD1143021.1"/>
    <property type="molecule type" value="Genomic_DNA"/>
</dbReference>
<protein>
    <submittedName>
        <fullName evidence="1">Uncharacterized protein</fullName>
    </submittedName>
</protein>
<organism evidence="1 2">
    <name type="scientific">Larkinella insperata</name>
    <dbReference type="NCBI Taxonomy" id="332158"/>
    <lineage>
        <taxon>Bacteria</taxon>
        <taxon>Pseudomonadati</taxon>
        <taxon>Bacteroidota</taxon>
        <taxon>Cytophagia</taxon>
        <taxon>Cytophagales</taxon>
        <taxon>Spirosomataceae</taxon>
        <taxon>Larkinella</taxon>
    </lineage>
</organism>
<accession>A0ABW3QBI9</accession>
<name>A0ABW3QBI9_9BACT</name>
<dbReference type="Proteomes" id="UP001597116">
    <property type="component" value="Unassembled WGS sequence"/>
</dbReference>
<sequence>MPPYVTTDIRVFPLVRKFLCFHFPTAPFLIGAEINGTFTNSFSAYLWACLDRYPRKEEPKAYMRLTDTMTVGTKRWMAAHGFGSSLSPEKVVSFNQFVKKTFLEQMVHETAVRESYGGFVSESIENFLKRYDLDESEMSLETAIRYYTRNRPAWLKTAKPVRQRPGATSKILSMPVTPDIALVA</sequence>
<gene>
    <name evidence="1" type="ORF">ACFQ4C_17980</name>
</gene>
<keyword evidence="2" id="KW-1185">Reference proteome</keyword>
<evidence type="ECO:0000313" key="1">
    <source>
        <dbReference type="EMBL" id="MFD1143021.1"/>
    </source>
</evidence>
<evidence type="ECO:0000313" key="2">
    <source>
        <dbReference type="Proteomes" id="UP001597116"/>
    </source>
</evidence>
<proteinExistence type="predicted"/>
<reference evidence="2" key="1">
    <citation type="journal article" date="2019" name="Int. J. Syst. Evol. Microbiol.">
        <title>The Global Catalogue of Microorganisms (GCM) 10K type strain sequencing project: providing services to taxonomists for standard genome sequencing and annotation.</title>
        <authorList>
            <consortium name="The Broad Institute Genomics Platform"/>
            <consortium name="The Broad Institute Genome Sequencing Center for Infectious Disease"/>
            <person name="Wu L."/>
            <person name="Ma J."/>
        </authorList>
    </citation>
    <scope>NUCLEOTIDE SEQUENCE [LARGE SCALE GENOMIC DNA]</scope>
    <source>
        <strain evidence="2">CCUG 55608</strain>
    </source>
</reference>
<dbReference type="RefSeq" id="WP_265990846.1">
    <property type="nucleotide sequence ID" value="NZ_CP110973.1"/>
</dbReference>
<comment type="caution">
    <text evidence="1">The sequence shown here is derived from an EMBL/GenBank/DDBJ whole genome shotgun (WGS) entry which is preliminary data.</text>
</comment>